<evidence type="ECO:0000256" key="3">
    <source>
        <dbReference type="ARBA" id="ARBA00022752"/>
    </source>
</evidence>
<keyword evidence="6" id="KW-1185">Reference proteome</keyword>
<feature type="coiled-coil region" evidence="4">
    <location>
        <begin position="152"/>
        <end position="179"/>
    </location>
</feature>
<evidence type="ECO:0000313" key="6">
    <source>
        <dbReference type="Proteomes" id="UP001057580"/>
    </source>
</evidence>
<comment type="pathway">
    <text evidence="1">Biopolymer metabolism; poly-(R)-3-hydroxybutanoate biosynthesis.</text>
</comment>
<keyword evidence="3" id="KW-0583">PHB biosynthesis</keyword>
<dbReference type="GO" id="GO:0042619">
    <property type="term" value="P:poly-hydroxybutyrate biosynthetic process"/>
    <property type="evidence" value="ECO:0007669"/>
    <property type="project" value="UniProtKB-KW"/>
</dbReference>
<evidence type="ECO:0000313" key="5">
    <source>
        <dbReference type="EMBL" id="UWM53827.1"/>
    </source>
</evidence>
<accession>A0A9E7R1K9</accession>
<evidence type="ECO:0000256" key="1">
    <source>
        <dbReference type="ARBA" id="ARBA00004683"/>
    </source>
</evidence>
<evidence type="ECO:0000256" key="2">
    <source>
        <dbReference type="ARBA" id="ARBA00019066"/>
    </source>
</evidence>
<keyword evidence="4" id="KW-0175">Coiled coil</keyword>
<dbReference type="AlphaFoldDB" id="A0A9E7R1K9"/>
<dbReference type="RefSeq" id="WP_260592821.1">
    <property type="nucleotide sequence ID" value="NZ_CP104003.1"/>
</dbReference>
<organism evidence="5 6">
    <name type="scientific">Salinirubellus salinus</name>
    <dbReference type="NCBI Taxonomy" id="1364945"/>
    <lineage>
        <taxon>Archaea</taxon>
        <taxon>Methanobacteriati</taxon>
        <taxon>Methanobacteriota</taxon>
        <taxon>Stenosarchaea group</taxon>
        <taxon>Halobacteria</taxon>
        <taxon>Halobacteriales</taxon>
        <taxon>Natronomonadaceae</taxon>
        <taxon>Salinirubellus</taxon>
    </lineage>
</organism>
<dbReference type="KEGG" id="ssai:N0B31_17045"/>
<dbReference type="Proteomes" id="UP001057580">
    <property type="component" value="Chromosome"/>
</dbReference>
<evidence type="ECO:0000256" key="4">
    <source>
        <dbReference type="SAM" id="Coils"/>
    </source>
</evidence>
<sequence>MTERNRGMQEQWTEMFGRMNEAMARTMEQNVEAQAAFAESWADAMDESMPTEEAMTEGFEGVAGAYDVWMDAAEQLFERTADAAEGEDVELGEMRDIWLQSANEAFKQVMSTSAFAAGNGQLFEALMDLQEQSREASTEALAQMGMASAKEVDEVAERLVELERRQHSVEKKLDRILAAVEE</sequence>
<proteinExistence type="predicted"/>
<dbReference type="Pfam" id="PF09712">
    <property type="entry name" value="PHA_synth_III_E"/>
    <property type="match status" value="1"/>
</dbReference>
<name>A0A9E7R1K9_9EURY</name>
<dbReference type="EMBL" id="CP104003">
    <property type="protein sequence ID" value="UWM53827.1"/>
    <property type="molecule type" value="Genomic_DNA"/>
</dbReference>
<gene>
    <name evidence="5" type="ORF">N0B31_17045</name>
</gene>
<reference evidence="5" key="1">
    <citation type="submission" date="2022-09" db="EMBL/GenBank/DDBJ databases">
        <title>Diverse halophilic archaea isolated from saline environments.</title>
        <authorList>
            <person name="Cui H.-L."/>
        </authorList>
    </citation>
    <scope>NUCLEOTIDE SEQUENCE</scope>
    <source>
        <strain evidence="5">ZS-35-S2</strain>
    </source>
</reference>
<dbReference type="GeneID" id="74944165"/>
<dbReference type="InterPro" id="IPR010123">
    <property type="entry name" value="PHA_synth_III_E"/>
</dbReference>
<protein>
    <recommendedName>
        <fullName evidence="2">Poly(3-hydroxyalkanoate) polymerase subunit PhaE</fullName>
    </recommendedName>
</protein>